<comment type="caution">
    <text evidence="9">The sequence shown here is derived from an EMBL/GenBank/DDBJ whole genome shotgun (WGS) entry which is preliminary data.</text>
</comment>
<dbReference type="GO" id="GO:0016887">
    <property type="term" value="F:ATP hydrolysis activity"/>
    <property type="evidence" value="ECO:0007669"/>
    <property type="project" value="InterPro"/>
</dbReference>
<dbReference type="PANTHER" id="PTHR19229">
    <property type="entry name" value="ATP-BINDING CASSETTE TRANSPORTER SUBFAMILY A ABCA"/>
    <property type="match status" value="1"/>
</dbReference>
<dbReference type="Proteomes" id="UP001445076">
    <property type="component" value="Unassembled WGS sequence"/>
</dbReference>
<comment type="subcellular location">
    <subcellularLocation>
        <location evidence="1">Membrane</location>
        <topology evidence="1">Multi-pass membrane protein</topology>
    </subcellularLocation>
</comment>
<dbReference type="Pfam" id="PF00005">
    <property type="entry name" value="ABC_tran"/>
    <property type="match status" value="2"/>
</dbReference>
<dbReference type="Gene3D" id="3.40.50.300">
    <property type="entry name" value="P-loop containing nucleotide triphosphate hydrolases"/>
    <property type="match status" value="2"/>
</dbReference>
<dbReference type="PROSITE" id="PS50893">
    <property type="entry name" value="ABC_TRANSPORTER_2"/>
    <property type="match status" value="2"/>
</dbReference>
<keyword evidence="3" id="KW-0547">Nucleotide-binding</keyword>
<evidence type="ECO:0000313" key="10">
    <source>
        <dbReference type="Proteomes" id="UP001445076"/>
    </source>
</evidence>
<dbReference type="InterPro" id="IPR026082">
    <property type="entry name" value="ABCA"/>
</dbReference>
<proteinExistence type="predicted"/>
<evidence type="ECO:0000313" key="9">
    <source>
        <dbReference type="EMBL" id="KAK8749814.1"/>
    </source>
</evidence>
<keyword evidence="5 7" id="KW-1133">Transmembrane helix</keyword>
<sequence>MSILTGVHAPSGGSAHVGGWDISTHLKEAREEVGLCPQQNMLFVDLTVLQHLLFFGRLKGMRRQAAREEAEALMQRLELLEKKNMFGNELSGGMKRKLCLAIALIGGSKVVILDEPSSGLDPESRRWVWDVVQGERGRRTVLVTTHHMEEADVLGDRVAIMASGRVVCEGSTLFLKNKFGDGYTLTVILSEGSKVREVRREVNQHLPSAILRSAQGSEVTFKLPPTTAQYAQLLDALTSRKEQLGIRHLGLSLTSMDQVFLRVGEGIDGSEELTDVRDSRNRHLHGNLNDTLGASLSGSLNGFTNGYLKDREDIYSSQRYLYDSQTNIDETLTGSLLLRQRIKALLVKRVIYSKRKWVLFLTQGLLPVLVTVLCLLVDASFMQDTFKEPPLTLNISIYPYTMSYVHVDQANQHLAAPYESLFWDPYEVKTTDDMEQSLLHEAEENIFRYRENNVCSAEFLTENEVTGLRMLYQSIPYHTPGVSTSLVTNALLRAATNSTEHSITTSNRPLPPNRTWQIKDDNTSASALVYSMVMPLALALLSASFIVFPLQERETKAKQVQVMTGTPVWLLWTTTFLWDYITYLVSAIIVFIIFMIWDSKKYFTLGEAPGALLLLLLLYGWGSIPLAYLFSLPFQTSASGFAVLALVNIIAGEIITTAVWALNLSAQPSLLIVSDVLKWITSLIPTYSASTGFLHLVNTSAYNSQCELFNKTIKTELCNTLNEYLPYNAFMKCCPMCAEVGHKKCFEEKSYFMLDKYAMAPDLLTLFINGVVFFAILVVIEAGYTSIFSKMWWRVRGRVEAQVNAGDEVDKDEDVAAEVALVNTMLQRRNVQATDVPDDATLLVCGLSKRFMTSTHPAVNNISFRVGRGECLGLLGVNGAGKTTTFRMLTGDEKPSGGDAMIDNISLLGRTSTFVQKIGYCPQFDAILGELTGLEMLTLVGRLRGVSEGRMKHTVRSLVSLVGLTECAERPSSTYSGGNRRKLSTAMALVGSPPLVFLDEPTSGVDPASRRRVWAAIRKAIDNGQSVVLTSHSMEECEALCSRIIIMSRGTLRCVGSTTHLKAKFGQGYSLHVKLRTYAQDKDWQKADEAVYDVKVADLKNIIRYYLPGASLTDQHK</sequence>
<feature type="transmembrane region" description="Helical" evidence="7">
    <location>
        <begin position="568"/>
        <end position="597"/>
    </location>
</feature>
<dbReference type="InterPro" id="IPR003593">
    <property type="entry name" value="AAA+_ATPase"/>
</dbReference>
<reference evidence="9 10" key="1">
    <citation type="journal article" date="2024" name="BMC Genomics">
        <title>Genome assembly of redclaw crayfish (Cherax quadricarinatus) provides insights into its immune adaptation and hypoxia tolerance.</title>
        <authorList>
            <person name="Liu Z."/>
            <person name="Zheng J."/>
            <person name="Li H."/>
            <person name="Fang K."/>
            <person name="Wang S."/>
            <person name="He J."/>
            <person name="Zhou D."/>
            <person name="Weng S."/>
            <person name="Chi M."/>
            <person name="Gu Z."/>
            <person name="He J."/>
            <person name="Li F."/>
            <person name="Wang M."/>
        </authorList>
    </citation>
    <scope>NUCLEOTIDE SEQUENCE [LARGE SCALE GENOMIC DNA]</scope>
    <source>
        <strain evidence="9">ZL_2023a</strain>
    </source>
</reference>
<feature type="domain" description="ABC transporter" evidence="8">
    <location>
        <begin position="1"/>
        <end position="188"/>
    </location>
</feature>
<dbReference type="InterPro" id="IPR017871">
    <property type="entry name" value="ABC_transporter-like_CS"/>
</dbReference>
<feature type="transmembrane region" description="Helical" evidence="7">
    <location>
        <begin position="527"/>
        <end position="548"/>
    </location>
</feature>
<keyword evidence="4" id="KW-0067">ATP-binding</keyword>
<keyword evidence="2 7" id="KW-0812">Transmembrane</keyword>
<organism evidence="9 10">
    <name type="scientific">Cherax quadricarinatus</name>
    <name type="common">Australian red claw crayfish</name>
    <dbReference type="NCBI Taxonomy" id="27406"/>
    <lineage>
        <taxon>Eukaryota</taxon>
        <taxon>Metazoa</taxon>
        <taxon>Ecdysozoa</taxon>
        <taxon>Arthropoda</taxon>
        <taxon>Crustacea</taxon>
        <taxon>Multicrustacea</taxon>
        <taxon>Malacostraca</taxon>
        <taxon>Eumalacostraca</taxon>
        <taxon>Eucarida</taxon>
        <taxon>Decapoda</taxon>
        <taxon>Pleocyemata</taxon>
        <taxon>Astacidea</taxon>
        <taxon>Parastacoidea</taxon>
        <taxon>Parastacidae</taxon>
        <taxon>Cherax</taxon>
    </lineage>
</organism>
<dbReference type="InterPro" id="IPR013525">
    <property type="entry name" value="ABC2_TM"/>
</dbReference>
<feature type="transmembrane region" description="Helical" evidence="7">
    <location>
        <begin position="609"/>
        <end position="630"/>
    </location>
</feature>
<dbReference type="InterPro" id="IPR003439">
    <property type="entry name" value="ABC_transporter-like_ATP-bd"/>
</dbReference>
<feature type="transmembrane region" description="Helical" evidence="7">
    <location>
        <begin position="357"/>
        <end position="377"/>
    </location>
</feature>
<keyword evidence="10" id="KW-1185">Reference proteome</keyword>
<dbReference type="GO" id="GO:0005319">
    <property type="term" value="F:lipid transporter activity"/>
    <property type="evidence" value="ECO:0007669"/>
    <property type="project" value="TreeGrafter"/>
</dbReference>
<evidence type="ECO:0000256" key="1">
    <source>
        <dbReference type="ARBA" id="ARBA00004141"/>
    </source>
</evidence>
<feature type="transmembrane region" description="Helical" evidence="7">
    <location>
        <begin position="642"/>
        <end position="664"/>
    </location>
</feature>
<protein>
    <recommendedName>
        <fullName evidence="8">ABC transporter domain-containing protein</fullName>
    </recommendedName>
</protein>
<dbReference type="PANTHER" id="PTHR19229:SF250">
    <property type="entry name" value="ABC TRANSPORTER DOMAIN-CONTAINING PROTEIN-RELATED"/>
    <property type="match status" value="1"/>
</dbReference>
<dbReference type="InterPro" id="IPR056264">
    <property type="entry name" value="R2_ABCA1-4-like"/>
</dbReference>
<dbReference type="InterPro" id="IPR027417">
    <property type="entry name" value="P-loop_NTPase"/>
</dbReference>
<keyword evidence="6 7" id="KW-0472">Membrane</keyword>
<feature type="domain" description="ABC transporter" evidence="8">
    <location>
        <begin position="842"/>
        <end position="1074"/>
    </location>
</feature>
<name>A0AAW0YAH3_CHEQU</name>
<dbReference type="SUPFAM" id="SSF52540">
    <property type="entry name" value="P-loop containing nucleoside triphosphate hydrolases"/>
    <property type="match status" value="2"/>
</dbReference>
<evidence type="ECO:0000256" key="2">
    <source>
        <dbReference type="ARBA" id="ARBA00022692"/>
    </source>
</evidence>
<evidence type="ECO:0000256" key="5">
    <source>
        <dbReference type="ARBA" id="ARBA00022989"/>
    </source>
</evidence>
<dbReference type="GO" id="GO:0005524">
    <property type="term" value="F:ATP binding"/>
    <property type="evidence" value="ECO:0007669"/>
    <property type="project" value="UniProtKB-KW"/>
</dbReference>
<dbReference type="SMART" id="SM00382">
    <property type="entry name" value="AAA"/>
    <property type="match status" value="1"/>
</dbReference>
<evidence type="ECO:0000256" key="4">
    <source>
        <dbReference type="ARBA" id="ARBA00022840"/>
    </source>
</evidence>
<dbReference type="EMBL" id="JARKIK010000009">
    <property type="protein sequence ID" value="KAK8749814.1"/>
    <property type="molecule type" value="Genomic_DNA"/>
</dbReference>
<dbReference type="GO" id="GO:0016020">
    <property type="term" value="C:membrane"/>
    <property type="evidence" value="ECO:0007669"/>
    <property type="project" value="UniProtKB-SubCell"/>
</dbReference>
<evidence type="ECO:0000256" key="6">
    <source>
        <dbReference type="ARBA" id="ARBA00023136"/>
    </source>
</evidence>
<feature type="transmembrane region" description="Helical" evidence="7">
    <location>
        <begin position="763"/>
        <end position="784"/>
    </location>
</feature>
<evidence type="ECO:0000256" key="7">
    <source>
        <dbReference type="SAM" id="Phobius"/>
    </source>
</evidence>
<dbReference type="Pfam" id="PF12698">
    <property type="entry name" value="ABC2_membrane_3"/>
    <property type="match status" value="1"/>
</dbReference>
<dbReference type="GO" id="GO:0140359">
    <property type="term" value="F:ABC-type transporter activity"/>
    <property type="evidence" value="ECO:0007669"/>
    <property type="project" value="InterPro"/>
</dbReference>
<dbReference type="FunFam" id="3.40.50.300:FF:002470">
    <property type="entry name" value="ABC transporter, putative"/>
    <property type="match status" value="1"/>
</dbReference>
<dbReference type="PROSITE" id="PS00211">
    <property type="entry name" value="ABC_TRANSPORTER_1"/>
    <property type="match status" value="1"/>
</dbReference>
<accession>A0AAW0YAH3</accession>
<dbReference type="Pfam" id="PF23321">
    <property type="entry name" value="R1_ABCA1"/>
    <property type="match status" value="1"/>
</dbReference>
<dbReference type="CDD" id="cd03263">
    <property type="entry name" value="ABC_subfamily_A"/>
    <property type="match status" value="2"/>
</dbReference>
<feature type="non-terminal residue" evidence="9">
    <location>
        <position position="1117"/>
    </location>
</feature>
<dbReference type="AlphaFoldDB" id="A0AAW0YAH3"/>
<evidence type="ECO:0000259" key="8">
    <source>
        <dbReference type="PROSITE" id="PS50893"/>
    </source>
</evidence>
<gene>
    <name evidence="9" type="ORF">OTU49_015564</name>
</gene>
<evidence type="ECO:0000256" key="3">
    <source>
        <dbReference type="ARBA" id="ARBA00022741"/>
    </source>
</evidence>